<name>A0A085GAP7_EWIA3</name>
<dbReference type="PANTHER" id="PTHR21021:SF15">
    <property type="entry name" value="FREE METHIONINE-R-SULFOXIDE REDUCTASE"/>
    <property type="match status" value="1"/>
</dbReference>
<evidence type="ECO:0000256" key="1">
    <source>
        <dbReference type="ARBA" id="ARBA00038454"/>
    </source>
</evidence>
<dbReference type="Pfam" id="PF13185">
    <property type="entry name" value="GAF_2"/>
    <property type="match status" value="1"/>
</dbReference>
<protein>
    <recommendedName>
        <fullName evidence="2">GAF domain-containing protein</fullName>
    </recommendedName>
</protein>
<gene>
    <name evidence="3" type="ORF">GEAM_2114</name>
</gene>
<dbReference type="SMART" id="SM00065">
    <property type="entry name" value="GAF"/>
    <property type="match status" value="1"/>
</dbReference>
<dbReference type="eggNOG" id="COG1956">
    <property type="taxonomic scope" value="Bacteria"/>
</dbReference>
<dbReference type="InterPro" id="IPR003018">
    <property type="entry name" value="GAF"/>
</dbReference>
<comment type="similarity">
    <text evidence="1">Belongs to the free Met sulfoxide reductase family.</text>
</comment>
<dbReference type="GO" id="GO:0033745">
    <property type="term" value="F:L-methionine-(R)-S-oxide reductase activity"/>
    <property type="evidence" value="ECO:0007669"/>
    <property type="project" value="TreeGrafter"/>
</dbReference>
<dbReference type="InterPro" id="IPR051330">
    <property type="entry name" value="Phosphatase_reg/MetRdx"/>
</dbReference>
<evidence type="ECO:0000313" key="4">
    <source>
        <dbReference type="Proteomes" id="UP000028640"/>
    </source>
</evidence>
<dbReference type="FunFam" id="3.30.450.40:FF:000008">
    <property type="entry name" value="GAF domain-containing proteins"/>
    <property type="match status" value="1"/>
</dbReference>
<proteinExistence type="inferred from homology"/>
<dbReference type="EMBL" id="JMPJ01000053">
    <property type="protein sequence ID" value="KFC80792.1"/>
    <property type="molecule type" value="Genomic_DNA"/>
</dbReference>
<dbReference type="Gene3D" id="3.30.450.40">
    <property type="match status" value="1"/>
</dbReference>
<dbReference type="AlphaFoldDB" id="A0A085GAP7"/>
<comment type="caution">
    <text evidence="3">The sequence shown here is derived from an EMBL/GenBank/DDBJ whole genome shotgun (WGS) entry which is preliminary data.</text>
</comment>
<keyword evidence="4" id="KW-1185">Reference proteome</keyword>
<dbReference type="STRING" id="910964.GEAM_2114"/>
<reference evidence="3 4" key="1">
    <citation type="submission" date="2014-05" db="EMBL/GenBank/DDBJ databases">
        <title>ATOL: Assembling a taxonomically balanced genome-scale reconstruction of the evolutionary history of the Enterobacteriaceae.</title>
        <authorList>
            <person name="Plunkett G.III."/>
            <person name="Neeno-Eckwall E.C."/>
            <person name="Glasner J.D."/>
            <person name="Perna N.T."/>
        </authorList>
    </citation>
    <scope>NUCLEOTIDE SEQUENCE [LARGE SCALE GENOMIC DNA]</scope>
    <source>
        <strain evidence="3 4">ATCC 33852</strain>
    </source>
</reference>
<dbReference type="PANTHER" id="PTHR21021">
    <property type="entry name" value="GAF/PUTATIVE CYTOSKELETAL PROTEIN"/>
    <property type="match status" value="1"/>
</dbReference>
<accession>A0A085GAP7</accession>
<dbReference type="GO" id="GO:0005829">
    <property type="term" value="C:cytosol"/>
    <property type="evidence" value="ECO:0007669"/>
    <property type="project" value="TreeGrafter"/>
</dbReference>
<dbReference type="Proteomes" id="UP000028640">
    <property type="component" value="Unassembled WGS sequence"/>
</dbReference>
<dbReference type="SUPFAM" id="SSF55781">
    <property type="entry name" value="GAF domain-like"/>
    <property type="match status" value="1"/>
</dbReference>
<sequence>MFRWAFNAYFIGVKHNISADCPWVIIGYYMNKQEFYAELKRDLNALIAGENNFIATLSNASALLYERLEGVNWAGFYLMDGSTLVLGPFQGKIACVRIPVGKGVCGTAVAENTVQRVGDVHAFPGHIACDAASNAEIVLPISVNGTVIGVLDIDSTVYQRFDEADEQGLTELVAGLCQHLQNSDAAKYVNLIAS</sequence>
<feature type="domain" description="GAF" evidence="2">
    <location>
        <begin position="38"/>
        <end position="190"/>
    </location>
</feature>
<organism evidence="3 4">
    <name type="scientific">Ewingella americana (strain ATCC 33852 / DSM 4580 / CCUG 14506 / JCM 5911 / LMG 7869 / NCTC 12157 / CDC 1468-78)</name>
    <dbReference type="NCBI Taxonomy" id="910964"/>
    <lineage>
        <taxon>Bacteria</taxon>
        <taxon>Pseudomonadati</taxon>
        <taxon>Pseudomonadota</taxon>
        <taxon>Gammaproteobacteria</taxon>
        <taxon>Enterobacterales</taxon>
        <taxon>Yersiniaceae</taxon>
        <taxon>Ewingella</taxon>
    </lineage>
</organism>
<evidence type="ECO:0000313" key="3">
    <source>
        <dbReference type="EMBL" id="KFC80792.1"/>
    </source>
</evidence>
<evidence type="ECO:0000259" key="2">
    <source>
        <dbReference type="SMART" id="SM00065"/>
    </source>
</evidence>
<dbReference type="InterPro" id="IPR029016">
    <property type="entry name" value="GAF-like_dom_sf"/>
</dbReference>